<gene>
    <name evidence="1" type="ORF">OC25_02420</name>
</gene>
<dbReference type="Proteomes" id="UP000031246">
    <property type="component" value="Unassembled WGS sequence"/>
</dbReference>
<name>A0A0C1DRG8_9SPHI</name>
<proteinExistence type="predicted"/>
<dbReference type="RefSeq" id="WP_039471299.1">
    <property type="nucleotide sequence ID" value="NZ_JSYN01000002.1"/>
</dbReference>
<accession>A0A0C1DRG8</accession>
<evidence type="ECO:0000313" key="2">
    <source>
        <dbReference type="Proteomes" id="UP000031246"/>
    </source>
</evidence>
<dbReference type="AlphaFoldDB" id="A0A0C1DRG8"/>
<keyword evidence="2" id="KW-1185">Reference proteome</keyword>
<protein>
    <submittedName>
        <fullName evidence="1">Uncharacterized protein</fullName>
    </submittedName>
</protein>
<dbReference type="EMBL" id="JSYN01000002">
    <property type="protein sequence ID" value="KIA96605.1"/>
    <property type="molecule type" value="Genomic_DNA"/>
</dbReference>
<reference evidence="1 2" key="1">
    <citation type="submission" date="2014-10" db="EMBL/GenBank/DDBJ databases">
        <title>Pedobacter Kyungheensis.</title>
        <authorList>
            <person name="Anderson B.M."/>
            <person name="Newman J.D."/>
        </authorList>
    </citation>
    <scope>NUCLEOTIDE SEQUENCE [LARGE SCALE GENOMIC DNA]</scope>
    <source>
        <strain evidence="1 2">KACC 16221</strain>
    </source>
</reference>
<comment type="caution">
    <text evidence="1">The sequence shown here is derived from an EMBL/GenBank/DDBJ whole genome shotgun (WGS) entry which is preliminary data.</text>
</comment>
<sequence>MLFKEPSETISELMLVEKKVLNLKTSIGTLNALSKSFGKELSSSRNAEIFIEVIADISGHHLTQIQEIRYDLEKLKGPHGR</sequence>
<evidence type="ECO:0000313" key="1">
    <source>
        <dbReference type="EMBL" id="KIA96605.1"/>
    </source>
</evidence>
<organism evidence="1 2">
    <name type="scientific">Pedobacter kyungheensis</name>
    <dbReference type="NCBI Taxonomy" id="1069985"/>
    <lineage>
        <taxon>Bacteria</taxon>
        <taxon>Pseudomonadati</taxon>
        <taxon>Bacteroidota</taxon>
        <taxon>Sphingobacteriia</taxon>
        <taxon>Sphingobacteriales</taxon>
        <taxon>Sphingobacteriaceae</taxon>
        <taxon>Pedobacter</taxon>
    </lineage>
</organism>